<dbReference type="AlphaFoldDB" id="A0A087ST65"/>
<dbReference type="InterPro" id="IPR021518">
    <property type="entry name" value="DUF3181"/>
</dbReference>
<dbReference type="STRING" id="3075.A0A087ST65"/>
<dbReference type="Proteomes" id="UP000028924">
    <property type="component" value="Unassembled WGS sequence"/>
</dbReference>
<name>A0A087ST65_AUXPR</name>
<reference evidence="1 2" key="1">
    <citation type="journal article" date="2014" name="BMC Genomics">
        <title>Oil accumulation mechanisms of the oleaginous microalga Chlorella protothecoides revealed through its genome, transcriptomes, and proteomes.</title>
        <authorList>
            <person name="Gao C."/>
            <person name="Wang Y."/>
            <person name="Shen Y."/>
            <person name="Yan D."/>
            <person name="He X."/>
            <person name="Dai J."/>
            <person name="Wu Q."/>
        </authorList>
    </citation>
    <scope>NUCLEOTIDE SEQUENCE [LARGE SCALE GENOMIC DNA]</scope>
    <source>
        <strain evidence="1 2">0710</strain>
    </source>
</reference>
<dbReference type="OrthoDB" id="498085at2759"/>
<accession>A0A087ST65</accession>
<gene>
    <name evidence="1" type="ORF">F751_4083</name>
</gene>
<proteinExistence type="predicted"/>
<organism evidence="1 2">
    <name type="scientific">Auxenochlorella protothecoides</name>
    <name type="common">Green microalga</name>
    <name type="synonym">Chlorella protothecoides</name>
    <dbReference type="NCBI Taxonomy" id="3075"/>
    <lineage>
        <taxon>Eukaryota</taxon>
        <taxon>Viridiplantae</taxon>
        <taxon>Chlorophyta</taxon>
        <taxon>core chlorophytes</taxon>
        <taxon>Trebouxiophyceae</taxon>
        <taxon>Chlorellales</taxon>
        <taxon>Chlorellaceae</taxon>
        <taxon>Auxenochlorella</taxon>
    </lineage>
</organism>
<dbReference type="RefSeq" id="XP_011401968.1">
    <property type="nucleotide sequence ID" value="XM_011403666.1"/>
</dbReference>
<evidence type="ECO:0000313" key="2">
    <source>
        <dbReference type="Proteomes" id="UP000028924"/>
    </source>
</evidence>
<keyword evidence="2" id="KW-1185">Reference proteome</keyword>
<dbReference type="Pfam" id="PF11378">
    <property type="entry name" value="DUF3181"/>
    <property type="match status" value="1"/>
</dbReference>
<evidence type="ECO:0000313" key="1">
    <source>
        <dbReference type="EMBL" id="KFM28919.1"/>
    </source>
</evidence>
<dbReference type="KEGG" id="apro:F751_4083"/>
<dbReference type="GeneID" id="23615474"/>
<sequence>MLAPHAVQVGRALTRLQAGKEPGGGWLDLSNFVSSSGKSGQDVYSDLSEAIGRDVYIDVSGWHLYLRDVKVPDSGGTTLASGLAAMLAQEGDGADVAGVLGQVPVPLGGGQVTLSLADVIPKSGVRNLENLFKGWLHDL</sequence>
<dbReference type="EMBL" id="KL662184">
    <property type="protein sequence ID" value="KFM28919.1"/>
    <property type="molecule type" value="Genomic_DNA"/>
</dbReference>
<protein>
    <submittedName>
        <fullName evidence="1">Uncharacterized protein</fullName>
    </submittedName>
</protein>